<name>A0A183TA48_SCHSO</name>
<dbReference type="WBParaSite" id="SSLN_0001384901-mRNA-1">
    <property type="protein sequence ID" value="SSLN_0001384901-mRNA-1"/>
    <property type="gene ID" value="SSLN_0001384901"/>
</dbReference>
<dbReference type="AlphaFoldDB" id="A0A183TA48"/>
<evidence type="ECO:0000313" key="1">
    <source>
        <dbReference type="WBParaSite" id="SSLN_0001384901-mRNA-1"/>
    </source>
</evidence>
<proteinExistence type="predicted"/>
<sequence>LYSENSPSPAQSIDLLLERRPLELQGFVVDTDHTKKKRQRLPNLGNIGWPELEFLRFLVAVMGSRQMPLEPQFSL</sequence>
<reference evidence="1" key="1">
    <citation type="submission" date="2016-06" db="UniProtKB">
        <authorList>
            <consortium name="WormBaseParasite"/>
        </authorList>
    </citation>
    <scope>IDENTIFICATION</scope>
</reference>
<protein>
    <submittedName>
        <fullName evidence="1">IS4 family transposase</fullName>
    </submittedName>
</protein>
<accession>A0A183TA48</accession>
<organism evidence="1">
    <name type="scientific">Schistocephalus solidus</name>
    <name type="common">Tapeworm</name>
    <dbReference type="NCBI Taxonomy" id="70667"/>
    <lineage>
        <taxon>Eukaryota</taxon>
        <taxon>Metazoa</taxon>
        <taxon>Spiralia</taxon>
        <taxon>Lophotrochozoa</taxon>
        <taxon>Platyhelminthes</taxon>
        <taxon>Cestoda</taxon>
        <taxon>Eucestoda</taxon>
        <taxon>Diphyllobothriidea</taxon>
        <taxon>Diphyllobothriidae</taxon>
        <taxon>Schistocephalus</taxon>
    </lineage>
</organism>